<accession>A0A6J7WSA7</accession>
<proteinExistence type="predicted"/>
<organism evidence="1">
    <name type="scientific">uncultured Caudovirales phage</name>
    <dbReference type="NCBI Taxonomy" id="2100421"/>
    <lineage>
        <taxon>Viruses</taxon>
        <taxon>Duplodnaviria</taxon>
        <taxon>Heunggongvirae</taxon>
        <taxon>Uroviricota</taxon>
        <taxon>Caudoviricetes</taxon>
        <taxon>Peduoviridae</taxon>
        <taxon>Maltschvirus</taxon>
        <taxon>Maltschvirus maltsch</taxon>
    </lineage>
</organism>
<dbReference type="EMBL" id="LR798292">
    <property type="protein sequence ID" value="CAB5220856.1"/>
    <property type="molecule type" value="Genomic_DNA"/>
</dbReference>
<gene>
    <name evidence="1" type="ORF">UFOVP244_46</name>
</gene>
<name>A0A6J7WSA7_9CAUD</name>
<sequence length="70" mass="8213">MAERSSKFPNPAAITVMYEDGVEFFIGNIHKMTEHEDGSLEIWHEKKVTRVMPTYRIYQIDLSYGDFVNE</sequence>
<evidence type="ECO:0000313" key="1">
    <source>
        <dbReference type="EMBL" id="CAB5220856.1"/>
    </source>
</evidence>
<reference evidence="1" key="1">
    <citation type="submission" date="2020-05" db="EMBL/GenBank/DDBJ databases">
        <authorList>
            <person name="Chiriac C."/>
            <person name="Salcher M."/>
            <person name="Ghai R."/>
            <person name="Kavagutti S V."/>
        </authorList>
    </citation>
    <scope>NUCLEOTIDE SEQUENCE</scope>
</reference>
<protein>
    <submittedName>
        <fullName evidence="1">Uncharacterized protein</fullName>
    </submittedName>
</protein>